<gene>
    <name evidence="1" type="ORF">CRG98_033697</name>
</gene>
<dbReference type="Proteomes" id="UP000233551">
    <property type="component" value="Unassembled WGS sequence"/>
</dbReference>
<sequence length="117" mass="12755">MHVEDDVTLGSTLAKRLKNNLCLTPRVQPLGKPYAVSKLRGAPRSSYRCCWKLRLSSPASRKASIQGFFERTTFLGDAKELVSLGADSSVDQLPCHNLMKVSIEMLDSGCGLTLIGT</sequence>
<organism evidence="1 2">
    <name type="scientific">Punica granatum</name>
    <name type="common">Pomegranate</name>
    <dbReference type="NCBI Taxonomy" id="22663"/>
    <lineage>
        <taxon>Eukaryota</taxon>
        <taxon>Viridiplantae</taxon>
        <taxon>Streptophyta</taxon>
        <taxon>Embryophyta</taxon>
        <taxon>Tracheophyta</taxon>
        <taxon>Spermatophyta</taxon>
        <taxon>Magnoliopsida</taxon>
        <taxon>eudicotyledons</taxon>
        <taxon>Gunneridae</taxon>
        <taxon>Pentapetalae</taxon>
        <taxon>rosids</taxon>
        <taxon>malvids</taxon>
        <taxon>Myrtales</taxon>
        <taxon>Lythraceae</taxon>
        <taxon>Punica</taxon>
    </lineage>
</organism>
<protein>
    <submittedName>
        <fullName evidence="1">Uncharacterized protein</fullName>
    </submittedName>
</protein>
<accession>A0A2I0IPH3</accession>
<dbReference type="AlphaFoldDB" id="A0A2I0IPH3"/>
<proteinExistence type="predicted"/>
<name>A0A2I0IPH3_PUNGR</name>
<keyword evidence="2" id="KW-1185">Reference proteome</keyword>
<comment type="caution">
    <text evidence="1">The sequence shown here is derived from an EMBL/GenBank/DDBJ whole genome shotgun (WGS) entry which is preliminary data.</text>
</comment>
<evidence type="ECO:0000313" key="2">
    <source>
        <dbReference type="Proteomes" id="UP000233551"/>
    </source>
</evidence>
<reference evidence="1 2" key="1">
    <citation type="submission" date="2017-11" db="EMBL/GenBank/DDBJ databases">
        <title>De-novo sequencing of pomegranate (Punica granatum L.) genome.</title>
        <authorList>
            <person name="Akparov Z."/>
            <person name="Amiraslanov A."/>
            <person name="Hajiyeva S."/>
            <person name="Abbasov M."/>
            <person name="Kaur K."/>
            <person name="Hamwieh A."/>
            <person name="Solovyev V."/>
            <person name="Salamov A."/>
            <person name="Braich B."/>
            <person name="Kosarev P."/>
            <person name="Mahmoud A."/>
            <person name="Hajiyev E."/>
            <person name="Babayeva S."/>
            <person name="Izzatullayeva V."/>
            <person name="Mammadov A."/>
            <person name="Mammadov A."/>
            <person name="Sharifova S."/>
            <person name="Ojaghi J."/>
            <person name="Eynullazada K."/>
            <person name="Bayramov B."/>
            <person name="Abdulazimova A."/>
            <person name="Shahmuradov I."/>
        </authorList>
    </citation>
    <scope>NUCLEOTIDE SEQUENCE [LARGE SCALE GENOMIC DNA]</scope>
    <source>
        <strain evidence="2">cv. AG2017</strain>
        <tissue evidence="1">Leaf</tissue>
    </source>
</reference>
<dbReference type="EMBL" id="PGOL01002685">
    <property type="protein sequence ID" value="PKI45898.1"/>
    <property type="molecule type" value="Genomic_DNA"/>
</dbReference>
<evidence type="ECO:0000313" key="1">
    <source>
        <dbReference type="EMBL" id="PKI45898.1"/>
    </source>
</evidence>